<sequence length="55" mass="5861">MFNSIPRITSQVLRARPSTDARLPHPSWRGAADSPPGGGAATIRSAGDFWSRLGL</sequence>
<proteinExistence type="predicted"/>
<dbReference type="EMBL" id="JFYZ01000003">
    <property type="protein sequence ID" value="EZP83235.1"/>
    <property type="molecule type" value="Genomic_DNA"/>
</dbReference>
<dbReference type="PATRIC" id="fig|158500.4.peg.1378"/>
<feature type="compositionally biased region" description="Polar residues" evidence="1">
    <location>
        <begin position="1"/>
        <end position="12"/>
    </location>
</feature>
<feature type="region of interest" description="Disordered" evidence="1">
    <location>
        <begin position="1"/>
        <end position="43"/>
    </location>
</feature>
<accession>A0A031K1Z4</accession>
<dbReference type="RefSeq" id="WP_155986199.1">
    <property type="nucleotide sequence ID" value="NZ_JFYZ01000003.1"/>
</dbReference>
<protein>
    <submittedName>
        <fullName evidence="2">Uncharacterized protein</fullName>
    </submittedName>
</protein>
<evidence type="ECO:0000256" key="1">
    <source>
        <dbReference type="SAM" id="MobiDB-lite"/>
    </source>
</evidence>
<comment type="caution">
    <text evidence="2">The sequence shown here is derived from an EMBL/GenBank/DDBJ whole genome shotgun (WGS) entry which is preliminary data.</text>
</comment>
<evidence type="ECO:0000313" key="3">
    <source>
        <dbReference type="Proteomes" id="UP000024329"/>
    </source>
</evidence>
<dbReference type="AlphaFoldDB" id="A0A031K1Z4"/>
<evidence type="ECO:0000313" key="2">
    <source>
        <dbReference type="EMBL" id="EZP83235.1"/>
    </source>
</evidence>
<reference evidence="2 3" key="1">
    <citation type="submission" date="2014-03" db="EMBL/GenBank/DDBJ databases">
        <title>Whole genome sequence of Novosphingobium resinovorum KF1.</title>
        <authorList>
            <person name="Gan H.M."/>
            <person name="Gan H.Y."/>
            <person name="Chew T.H."/>
            <person name="Savka M.A."/>
        </authorList>
    </citation>
    <scope>NUCLEOTIDE SEQUENCE [LARGE SCALE GENOMIC DNA]</scope>
    <source>
        <strain evidence="2 3">KF1</strain>
    </source>
</reference>
<dbReference type="Proteomes" id="UP000024329">
    <property type="component" value="Unassembled WGS sequence"/>
</dbReference>
<organism evidence="2 3">
    <name type="scientific">Novosphingobium resinovorum</name>
    <dbReference type="NCBI Taxonomy" id="158500"/>
    <lineage>
        <taxon>Bacteria</taxon>
        <taxon>Pseudomonadati</taxon>
        <taxon>Pseudomonadota</taxon>
        <taxon>Alphaproteobacteria</taxon>
        <taxon>Sphingomonadales</taxon>
        <taxon>Sphingomonadaceae</taxon>
        <taxon>Novosphingobium</taxon>
    </lineage>
</organism>
<gene>
    <name evidence="2" type="ORF">BV97_01342</name>
</gene>
<name>A0A031K1Z4_9SPHN</name>